<organism evidence="1 2">
    <name type="scientific">Pholiota conissans</name>
    <dbReference type="NCBI Taxonomy" id="109636"/>
    <lineage>
        <taxon>Eukaryota</taxon>
        <taxon>Fungi</taxon>
        <taxon>Dikarya</taxon>
        <taxon>Basidiomycota</taxon>
        <taxon>Agaricomycotina</taxon>
        <taxon>Agaricomycetes</taxon>
        <taxon>Agaricomycetidae</taxon>
        <taxon>Agaricales</taxon>
        <taxon>Agaricineae</taxon>
        <taxon>Strophariaceae</taxon>
        <taxon>Pholiota</taxon>
    </lineage>
</organism>
<sequence length="184" mass="21002">MGTNGLVCTAFHSWLRDWRVRFIRPLCSHVPQGPGAVDTDMSLSPFYNLSSLDSSNSCIILSSESRYCDATGKFKANYFSQVHNILDNEAFDPSFPFTKRWAFTVLNCGGDDTYISVPSQCFAVLIEYNGDIVMTPSSNKRKIPTTHPITFLLRNKIRPAVWDFYSVKRSDLIRHGMQFLDMYF</sequence>
<evidence type="ECO:0000313" key="2">
    <source>
        <dbReference type="Proteomes" id="UP000807469"/>
    </source>
</evidence>
<reference evidence="1" key="1">
    <citation type="submission" date="2020-11" db="EMBL/GenBank/DDBJ databases">
        <authorList>
            <consortium name="DOE Joint Genome Institute"/>
            <person name="Ahrendt S."/>
            <person name="Riley R."/>
            <person name="Andreopoulos W."/>
            <person name="Labutti K."/>
            <person name="Pangilinan J."/>
            <person name="Ruiz-Duenas F.J."/>
            <person name="Barrasa J.M."/>
            <person name="Sanchez-Garcia M."/>
            <person name="Camarero S."/>
            <person name="Miyauchi S."/>
            <person name="Serrano A."/>
            <person name="Linde D."/>
            <person name="Babiker R."/>
            <person name="Drula E."/>
            <person name="Ayuso-Fernandez I."/>
            <person name="Pacheco R."/>
            <person name="Padilla G."/>
            <person name="Ferreira P."/>
            <person name="Barriuso J."/>
            <person name="Kellner H."/>
            <person name="Castanera R."/>
            <person name="Alfaro M."/>
            <person name="Ramirez L."/>
            <person name="Pisabarro A.G."/>
            <person name="Kuo A."/>
            <person name="Tritt A."/>
            <person name="Lipzen A."/>
            <person name="He G."/>
            <person name="Yan M."/>
            <person name="Ng V."/>
            <person name="Cullen D."/>
            <person name="Martin F."/>
            <person name="Rosso M.-N."/>
            <person name="Henrissat B."/>
            <person name="Hibbett D."/>
            <person name="Martinez A.T."/>
            <person name="Grigoriev I.V."/>
        </authorList>
    </citation>
    <scope>NUCLEOTIDE SEQUENCE</scope>
    <source>
        <strain evidence="1">CIRM-BRFM 674</strain>
    </source>
</reference>
<gene>
    <name evidence="1" type="ORF">BDN70DRAFT_532225</name>
</gene>
<keyword evidence="2" id="KW-1185">Reference proteome</keyword>
<dbReference type="Proteomes" id="UP000807469">
    <property type="component" value="Unassembled WGS sequence"/>
</dbReference>
<evidence type="ECO:0000313" key="1">
    <source>
        <dbReference type="EMBL" id="KAF9471749.1"/>
    </source>
</evidence>
<comment type="caution">
    <text evidence="1">The sequence shown here is derived from an EMBL/GenBank/DDBJ whole genome shotgun (WGS) entry which is preliminary data.</text>
</comment>
<dbReference type="EMBL" id="MU155628">
    <property type="protein sequence ID" value="KAF9471749.1"/>
    <property type="molecule type" value="Genomic_DNA"/>
</dbReference>
<dbReference type="AlphaFoldDB" id="A0A9P5YND0"/>
<accession>A0A9P5YND0</accession>
<proteinExistence type="predicted"/>
<name>A0A9P5YND0_9AGAR</name>
<protein>
    <submittedName>
        <fullName evidence="1">Uncharacterized protein</fullName>
    </submittedName>
</protein>